<dbReference type="Pfam" id="PF02913">
    <property type="entry name" value="FAD-oxidase_C"/>
    <property type="match status" value="1"/>
</dbReference>
<sequence>MSIPAGGRLWAFREALASEGYRGEFAGDRAARLVASTDNSIYQVEPLAVLYPREPEDLNRIVRAAHLPSGEVMPLCARGGGTGTNGQSLTRGISVDVSRHMNAVLAFDPEGREVVVQPGMVLDQLNAFLAPHGLFFPPNVSTATRATIGGMVGTDASGKGSRIYGKTSAYIEALDIVLSDGSDWRVRRMGQADLQGVMAGRELAAAIHRETHRVVTEQADLIAATFPDMNRGLTGYNLKHVLRENGDFDLAFLLAGSEGTLALTKAITLRLLPLPRHRGLIVARYDSFDTALRSVAPLLAAEPAAIEILDDKVLALAEQDIVWSGIQSVFERPTSEPVRGLTFIEFVGDDRATLQDAMAGATLLLETAEHRALDWITVTDPALIKQLWTLREKAVGLMGRLAGPRQGTAFVEDTAVPPESLADYVAEFRALLDRRGLAYGMYGHADVGCLHVRPALDMRDPHDAALIRPITDEVAALTRRYGGLLWGEHGRGFRGEYSPLFFGPELYRELCRLKAVFDPLNLFNPGKLAVPDERLPIDRIDGVPLRGALDRGIDARHAEQFDRAIACNGNGACFNWNDFDAMCPSYKATRDRVQSPKGRATLLRTWARLASGNSGEAVASAELAEVEAELKASLDTCLSCKACASQCPVKVDIPTMKSRFLSSYYERRRRPLRDRLIGNIETLLPIARLWPALANWLTHGPATGNMLRRQFGLVDLPVFRPARFDRRHRLDAAGWADLPEATRERSVILLPDSFTVSFDGAVPGAAVRLLENLGYRVFVAPIRPNGKARHVLGMLDAFRRTSRKAQDLRAWAGSFGAPLVSLDAASGLLFAQEYEEFAPLAGSPPVLGIEEFLVREIEAGRIAPKAAGGGAAFEILLHCTEKTARPVTADYWARIFRHLGLSASMPPSGCCGMAGMFGHEAEHAAMSRQLFDMSWRQHLTGKPEGRVLATGFSCRCQSERILKARPPHPVEALAVLTEGFPA</sequence>
<dbReference type="RefSeq" id="WP_177176945.1">
    <property type="nucleotide sequence ID" value="NZ_FOFG01000021.1"/>
</dbReference>
<dbReference type="Proteomes" id="UP000199647">
    <property type="component" value="Unassembled WGS sequence"/>
</dbReference>
<dbReference type="SUPFAM" id="SSF46548">
    <property type="entry name" value="alpha-helical ferredoxin"/>
    <property type="match status" value="1"/>
</dbReference>
<dbReference type="InterPro" id="IPR016169">
    <property type="entry name" value="FAD-bd_PCMH_sub2"/>
</dbReference>
<dbReference type="Gene3D" id="3.30.465.10">
    <property type="match status" value="1"/>
</dbReference>
<evidence type="ECO:0000256" key="11">
    <source>
        <dbReference type="ARBA" id="ARBA00060924"/>
    </source>
</evidence>
<keyword evidence="2" id="KW-0004">4Fe-4S</keyword>
<dbReference type="InterPro" id="IPR017896">
    <property type="entry name" value="4Fe4S_Fe-S-bd"/>
</dbReference>
<feature type="domain" description="4Fe-4S ferredoxin-type" evidence="13">
    <location>
        <begin position="628"/>
        <end position="659"/>
    </location>
</feature>
<keyword evidence="3" id="KW-0285">Flavoprotein</keyword>
<comment type="cofactor">
    <cofactor evidence="1">
        <name>FAD</name>
        <dbReference type="ChEBI" id="CHEBI:57692"/>
    </cofactor>
</comment>
<evidence type="ECO:0000256" key="5">
    <source>
        <dbReference type="ARBA" id="ARBA00022827"/>
    </source>
</evidence>
<evidence type="ECO:0000259" key="14">
    <source>
        <dbReference type="PROSITE" id="PS51387"/>
    </source>
</evidence>
<protein>
    <recommendedName>
        <fullName evidence="12">D-2-hydroxyglutarate dehydrogenase</fullName>
        <ecNumber evidence="9">1.1.99.39</ecNumber>
    </recommendedName>
</protein>
<dbReference type="GO" id="GO:0008720">
    <property type="term" value="F:D-lactate dehydrogenase (NAD+) activity"/>
    <property type="evidence" value="ECO:0007669"/>
    <property type="project" value="TreeGrafter"/>
</dbReference>
<dbReference type="PROSITE" id="PS51379">
    <property type="entry name" value="4FE4S_FER_2"/>
    <property type="match status" value="1"/>
</dbReference>
<dbReference type="SUPFAM" id="SSF56176">
    <property type="entry name" value="FAD-binding/transporter-associated domain-like"/>
    <property type="match status" value="1"/>
</dbReference>
<dbReference type="InterPro" id="IPR009051">
    <property type="entry name" value="Helical_ferredxn"/>
</dbReference>
<feature type="domain" description="FAD-binding PCMH-type" evidence="14">
    <location>
        <begin position="42"/>
        <end position="274"/>
    </location>
</feature>
<dbReference type="STRING" id="1855383.SAMN05216548_12121"/>
<evidence type="ECO:0000256" key="8">
    <source>
        <dbReference type="ARBA" id="ARBA00023014"/>
    </source>
</evidence>
<reference evidence="15 16" key="1">
    <citation type="submission" date="2016-10" db="EMBL/GenBank/DDBJ databases">
        <authorList>
            <person name="de Groot N.N."/>
        </authorList>
    </citation>
    <scope>NUCLEOTIDE SEQUENCE [LARGE SCALE GENOMIC DNA]</scope>
    <source>
        <strain evidence="15 16">A52C2</strain>
    </source>
</reference>
<gene>
    <name evidence="15" type="ORF">SAMN05216548_12121</name>
</gene>
<dbReference type="PROSITE" id="PS51387">
    <property type="entry name" value="FAD_PCMH"/>
    <property type="match status" value="1"/>
</dbReference>
<dbReference type="EC" id="1.1.99.39" evidence="9"/>
<keyword evidence="6" id="KW-0560">Oxidoreductase</keyword>
<evidence type="ECO:0000256" key="2">
    <source>
        <dbReference type="ARBA" id="ARBA00022485"/>
    </source>
</evidence>
<comment type="catalytic activity">
    <reaction evidence="10">
        <text>(R)-2-hydroxyglutarate + A = 2-oxoglutarate + AH2</text>
        <dbReference type="Rhea" id="RHEA:38295"/>
        <dbReference type="ChEBI" id="CHEBI:13193"/>
        <dbReference type="ChEBI" id="CHEBI:15801"/>
        <dbReference type="ChEBI" id="CHEBI:16810"/>
        <dbReference type="ChEBI" id="CHEBI:17499"/>
        <dbReference type="EC" id="1.1.99.39"/>
    </reaction>
    <physiologicalReaction direction="left-to-right" evidence="10">
        <dbReference type="Rhea" id="RHEA:38296"/>
    </physiologicalReaction>
</comment>
<dbReference type="AlphaFoldDB" id="A0A1H9PLF0"/>
<evidence type="ECO:0000259" key="13">
    <source>
        <dbReference type="PROSITE" id="PS51379"/>
    </source>
</evidence>
<evidence type="ECO:0000256" key="3">
    <source>
        <dbReference type="ARBA" id="ARBA00022630"/>
    </source>
</evidence>
<comment type="similarity">
    <text evidence="11">In the N-terminal section; belongs to the FAD-binding oxidoreductase/transferase type 4 family.</text>
</comment>
<dbReference type="GO" id="GO:0051539">
    <property type="term" value="F:4 iron, 4 sulfur cluster binding"/>
    <property type="evidence" value="ECO:0007669"/>
    <property type="project" value="UniProtKB-KW"/>
</dbReference>
<dbReference type="SUPFAM" id="SSF55103">
    <property type="entry name" value="FAD-linked oxidases, C-terminal domain"/>
    <property type="match status" value="1"/>
</dbReference>
<dbReference type="GO" id="GO:0071949">
    <property type="term" value="F:FAD binding"/>
    <property type="evidence" value="ECO:0007669"/>
    <property type="project" value="InterPro"/>
</dbReference>
<dbReference type="FunFam" id="3.30.70.2740:FF:000003">
    <property type="entry name" value="Oxidoreductase, FAD-binding, putative"/>
    <property type="match status" value="1"/>
</dbReference>
<keyword evidence="4" id="KW-0479">Metal-binding</keyword>
<evidence type="ECO:0000256" key="4">
    <source>
        <dbReference type="ARBA" id="ARBA00022723"/>
    </source>
</evidence>
<evidence type="ECO:0000313" key="15">
    <source>
        <dbReference type="EMBL" id="SER49042.1"/>
    </source>
</evidence>
<dbReference type="EMBL" id="FOFG01000021">
    <property type="protein sequence ID" value="SER49042.1"/>
    <property type="molecule type" value="Genomic_DNA"/>
</dbReference>
<keyword evidence="16" id="KW-1185">Reference proteome</keyword>
<name>A0A1H9PLF0_9HYPH</name>
<accession>A0A1H9PLF0</accession>
<dbReference type="InterPro" id="IPR017900">
    <property type="entry name" value="4Fe4S_Fe_S_CS"/>
</dbReference>
<evidence type="ECO:0000256" key="7">
    <source>
        <dbReference type="ARBA" id="ARBA00023004"/>
    </source>
</evidence>
<dbReference type="PANTHER" id="PTHR11748">
    <property type="entry name" value="D-LACTATE DEHYDROGENASE"/>
    <property type="match status" value="1"/>
</dbReference>
<evidence type="ECO:0000256" key="9">
    <source>
        <dbReference type="ARBA" id="ARBA00039003"/>
    </source>
</evidence>
<dbReference type="Pfam" id="PF13183">
    <property type="entry name" value="Fer4_8"/>
    <property type="match status" value="1"/>
</dbReference>
<dbReference type="InterPro" id="IPR016166">
    <property type="entry name" value="FAD-bd_PCMH"/>
</dbReference>
<keyword evidence="8" id="KW-0411">Iron-sulfur</keyword>
<dbReference type="GO" id="GO:0004458">
    <property type="term" value="F:D-lactate dehydrogenase (cytochrome) activity"/>
    <property type="evidence" value="ECO:0007669"/>
    <property type="project" value="TreeGrafter"/>
</dbReference>
<keyword evidence="5" id="KW-0274">FAD</keyword>
<dbReference type="Pfam" id="PF01565">
    <property type="entry name" value="FAD_binding_4"/>
    <property type="match status" value="1"/>
</dbReference>
<evidence type="ECO:0000256" key="12">
    <source>
        <dbReference type="ARBA" id="ARBA00067680"/>
    </source>
</evidence>
<dbReference type="PROSITE" id="PS00198">
    <property type="entry name" value="4FE4S_FER_1"/>
    <property type="match status" value="1"/>
</dbReference>
<evidence type="ECO:0000256" key="10">
    <source>
        <dbReference type="ARBA" id="ARBA00051291"/>
    </source>
</evidence>
<dbReference type="InterPro" id="IPR036318">
    <property type="entry name" value="FAD-bd_PCMH-like_sf"/>
</dbReference>
<dbReference type="InterPro" id="IPR016164">
    <property type="entry name" value="FAD-linked_Oxase-like_C"/>
</dbReference>
<dbReference type="GO" id="GO:1903457">
    <property type="term" value="P:lactate catabolic process"/>
    <property type="evidence" value="ECO:0007669"/>
    <property type="project" value="TreeGrafter"/>
</dbReference>
<evidence type="ECO:0000313" key="16">
    <source>
        <dbReference type="Proteomes" id="UP000199647"/>
    </source>
</evidence>
<evidence type="ECO:0000256" key="1">
    <source>
        <dbReference type="ARBA" id="ARBA00001974"/>
    </source>
</evidence>
<dbReference type="Gene3D" id="1.10.1060.10">
    <property type="entry name" value="Alpha-helical ferredoxin"/>
    <property type="match status" value="1"/>
</dbReference>
<dbReference type="GO" id="GO:0051990">
    <property type="term" value="F:(R)-2-hydroxyglutarate dehydrogenase activity"/>
    <property type="evidence" value="ECO:0007669"/>
    <property type="project" value="UniProtKB-EC"/>
</dbReference>
<evidence type="ECO:0000256" key="6">
    <source>
        <dbReference type="ARBA" id="ARBA00023002"/>
    </source>
</evidence>
<proteinExistence type="inferred from homology"/>
<dbReference type="GO" id="GO:0046872">
    <property type="term" value="F:metal ion binding"/>
    <property type="evidence" value="ECO:0007669"/>
    <property type="project" value="UniProtKB-KW"/>
</dbReference>
<dbReference type="InterPro" id="IPR006094">
    <property type="entry name" value="Oxid_FAD_bind_N"/>
</dbReference>
<dbReference type="InterPro" id="IPR004113">
    <property type="entry name" value="FAD-bd_oxidored_4_C"/>
</dbReference>
<keyword evidence="7" id="KW-0408">Iron</keyword>
<dbReference type="PANTHER" id="PTHR11748:SF119">
    <property type="entry name" value="D-2-HYDROXYGLUTARATE DEHYDROGENASE"/>
    <property type="match status" value="1"/>
</dbReference>
<organism evidence="15 16">
    <name type="scientific">Faunimonas pinastri</name>
    <dbReference type="NCBI Taxonomy" id="1855383"/>
    <lineage>
        <taxon>Bacteria</taxon>
        <taxon>Pseudomonadati</taxon>
        <taxon>Pseudomonadota</taxon>
        <taxon>Alphaproteobacteria</taxon>
        <taxon>Hyphomicrobiales</taxon>
        <taxon>Afifellaceae</taxon>
        <taxon>Faunimonas</taxon>
    </lineage>
</organism>
<dbReference type="Gene3D" id="3.30.70.2740">
    <property type="match status" value="1"/>
</dbReference>